<dbReference type="InterPro" id="IPR009772">
    <property type="entry name" value="CDC123"/>
</dbReference>
<proteinExistence type="predicted"/>
<reference evidence="1" key="1">
    <citation type="submission" date="2015-07" db="EMBL/GenBank/DDBJ databases">
        <title>Adaptation to a free-living lifestyle via gene acquisitions in the diplomonad Trepomonas sp. PC1.</title>
        <authorList>
            <person name="Xu F."/>
            <person name="Jerlstrom-Hultqvist J."/>
            <person name="Kolisko M."/>
            <person name="Simpson A.G.B."/>
            <person name="Roger A.J."/>
            <person name="Svard S.G."/>
            <person name="Andersson J.O."/>
        </authorList>
    </citation>
    <scope>NUCLEOTIDE SEQUENCE</scope>
    <source>
        <strain evidence="1">PC1</strain>
    </source>
</reference>
<dbReference type="Pfam" id="PF07065">
    <property type="entry name" value="D123"/>
    <property type="match status" value="1"/>
</dbReference>
<protein>
    <submittedName>
        <fullName evidence="1">Putative cell division cycle protein</fullName>
    </submittedName>
</protein>
<organism evidence="1">
    <name type="scientific">Trepomonas sp. PC1</name>
    <dbReference type="NCBI Taxonomy" id="1076344"/>
    <lineage>
        <taxon>Eukaryota</taxon>
        <taxon>Metamonada</taxon>
        <taxon>Diplomonadida</taxon>
        <taxon>Hexamitidae</taxon>
        <taxon>Hexamitinae</taxon>
        <taxon>Trepomonas</taxon>
    </lineage>
</organism>
<accession>A0A146KCP0</accession>
<dbReference type="AlphaFoldDB" id="A0A146KCP0"/>
<sequence>MYKDILVIDLSQGDLKMLEKVSKVAVQTNTLPKLYCEDLEDIVHKIDIQNPKWPCFIRFDSCSPKDAGCLKVQNSWEVVSVLVRSKRLYKIYSDNIPEKIILRPWDQNIWDNRDKNEHRVFVHNNKITAISQYDCYNNHNFSRFRISYPLIIEHIKEIQHQVETAFKLQSYVIDVFVGEPEQYVVQFIEINPFGMESPCGSCLFHWVDDQKILYGDGTNIQIRYVVQ</sequence>
<dbReference type="EMBL" id="GDID01002054">
    <property type="protein sequence ID" value="JAP94552.1"/>
    <property type="molecule type" value="Transcribed_RNA"/>
</dbReference>
<dbReference type="GO" id="GO:0051301">
    <property type="term" value="P:cell division"/>
    <property type="evidence" value="ECO:0007669"/>
    <property type="project" value="UniProtKB-KW"/>
</dbReference>
<keyword evidence="1" id="KW-0131">Cell cycle</keyword>
<name>A0A146KCP0_9EUKA</name>
<keyword evidence="1" id="KW-0132">Cell division</keyword>
<evidence type="ECO:0000313" key="1">
    <source>
        <dbReference type="EMBL" id="JAP94552.1"/>
    </source>
</evidence>
<gene>
    <name evidence="1" type="ORF">TPC1_12760</name>
</gene>